<keyword evidence="1" id="KW-0175">Coiled coil</keyword>
<dbReference type="EMBL" id="CP034438">
    <property type="protein sequence ID" value="AZN29205.1"/>
    <property type="molecule type" value="Genomic_DNA"/>
</dbReference>
<evidence type="ECO:0000313" key="4">
    <source>
        <dbReference type="Proteomes" id="UP000270021"/>
    </source>
</evidence>
<feature type="coiled-coil region" evidence="1">
    <location>
        <begin position="574"/>
        <end position="638"/>
    </location>
</feature>
<keyword evidence="4" id="KW-1185">Reference proteome</keyword>
<name>A0A3Q8WSF0_9ACTO</name>
<feature type="compositionally biased region" description="Basic and acidic residues" evidence="2">
    <location>
        <begin position="171"/>
        <end position="189"/>
    </location>
</feature>
<feature type="compositionally biased region" description="Acidic residues" evidence="2">
    <location>
        <begin position="82"/>
        <end position="95"/>
    </location>
</feature>
<feature type="region of interest" description="Disordered" evidence="2">
    <location>
        <begin position="1"/>
        <end position="250"/>
    </location>
</feature>
<dbReference type="Pfam" id="PF03993">
    <property type="entry name" value="DUF349"/>
    <property type="match status" value="3"/>
</dbReference>
<feature type="compositionally biased region" description="Basic and acidic residues" evidence="2">
    <location>
        <begin position="29"/>
        <end position="42"/>
    </location>
</feature>
<evidence type="ECO:0000313" key="3">
    <source>
        <dbReference type="EMBL" id="AZN29205.1"/>
    </source>
</evidence>
<evidence type="ECO:0000256" key="2">
    <source>
        <dbReference type="SAM" id="MobiDB-lite"/>
    </source>
</evidence>
<dbReference type="AlphaFoldDB" id="A0A3Q8WSF0"/>
<dbReference type="InterPro" id="IPR007139">
    <property type="entry name" value="DUF349"/>
</dbReference>
<feature type="compositionally biased region" description="Low complexity" evidence="2">
    <location>
        <begin position="195"/>
        <end position="205"/>
    </location>
</feature>
<accession>A0A3Q8WSF0</accession>
<sequence length="655" mass="71441">MLRSEHENGYALADPVPRSDMTQSTQGHEPTENEEPRVHDFTEEGSETPASDAPLVSPGANAQTSVPTDPEEGAASPQTDEAPADATEEPTEAADEQLTGEPVPAADRAEDGGGEAQSASDLLTDTPAADPVADVTPVDSTGSGDGQTADAEVSTEAPASHDVSGVTVDASAEKAESAPASEESRESEGAPKPVPHGTATGATPTPGRPAPKPPKGGPKPPPLPKKPAGKPAVVPPAPPIDPKAASEAAAWGRVDEEGNVYLRASGDGGERLVGQYAIGDSKDEALSVYVRRYLDLVAQVALLESRLEFVNPQEIVPALKSLEEALIEPAVVGDVEALRKRAEVVRERLKVRQAEFEEERRVAKLQALAERTTIIERAEAIAAQDPEKTHWRDSRNELNALLDQWKSAQKSGPRIDRSSEESLWKRFSRARTEFDRHRRQHFSQVETIRNEVTAKKEALIKRAEEMSSSTDWGATSAAYRDLLEEWKAAGRITRKEDDKLWARFRAAQQVFFDARQADRDSINSEQTANLQAKLELVKEAESILPIKDIQAAKAKLHDIQDRWEQIGFVPRKDMGRTEGRLRDIESAVRSAEDEQWRRTDPSKVERATGFAAQLEEAIAKHEAELEDAKARGDEQAAKRAQEALDARRAWLNQLK</sequence>
<proteinExistence type="predicted"/>
<protein>
    <submittedName>
        <fullName evidence="3">DUF349 domain-containing protein</fullName>
    </submittedName>
</protein>
<dbReference type="OrthoDB" id="5422202at2"/>
<feature type="compositionally biased region" description="Pro residues" evidence="2">
    <location>
        <begin position="206"/>
        <end position="225"/>
    </location>
</feature>
<feature type="coiled-coil region" evidence="1">
    <location>
        <begin position="335"/>
        <end position="366"/>
    </location>
</feature>
<evidence type="ECO:0000256" key="1">
    <source>
        <dbReference type="SAM" id="Coils"/>
    </source>
</evidence>
<organism evidence="3 4">
    <name type="scientific">Flaviflexus salsibiostraticola</name>
    <dbReference type="NCBI Taxonomy" id="1282737"/>
    <lineage>
        <taxon>Bacteria</taxon>
        <taxon>Bacillati</taxon>
        <taxon>Actinomycetota</taxon>
        <taxon>Actinomycetes</taxon>
        <taxon>Actinomycetales</taxon>
        <taxon>Actinomycetaceae</taxon>
        <taxon>Flaviflexus</taxon>
    </lineage>
</organism>
<gene>
    <name evidence="3" type="ORF">EJO69_02000</name>
</gene>
<dbReference type="KEGG" id="fsl:EJO69_02000"/>
<reference evidence="3 4" key="1">
    <citation type="submission" date="2018-12" db="EMBL/GenBank/DDBJ databases">
        <title>Complete genome sequence of Flaviflexus salsibiostraticola KCTC 33148.</title>
        <authorList>
            <person name="Bae J.-W."/>
        </authorList>
    </citation>
    <scope>NUCLEOTIDE SEQUENCE [LARGE SCALE GENOMIC DNA]</scope>
    <source>
        <strain evidence="3 4">KCTC 33148</strain>
    </source>
</reference>
<dbReference type="Proteomes" id="UP000270021">
    <property type="component" value="Chromosome"/>
</dbReference>